<dbReference type="PIRSF" id="PIRSF017082">
    <property type="entry name" value="YflP"/>
    <property type="match status" value="1"/>
</dbReference>
<proteinExistence type="inferred from homology"/>
<dbReference type="InterPro" id="IPR005064">
    <property type="entry name" value="BUG"/>
</dbReference>
<dbReference type="Gene3D" id="3.40.190.150">
    <property type="entry name" value="Bordetella uptake gene, domain 1"/>
    <property type="match status" value="1"/>
</dbReference>
<sequence>MRRRGFFAFAAGIMVAAGCGSTRNSGASTVGRLSIIAPTAHGQGWDLAARTLAAVMIDAKLARTVGVSNHPGGLDAATMNTFAADHGPFMSEGKLLLTGMPMVAGAEITNAPSVVDSTTPLARLIGDWAALVVPANSPLRTFEDFVEVLRRDPAGLVVGGRFTGGSDHVLYGMIGKCLGVDARLLEYSGYPGWAESVEALNDGRVAALLGSARSFKEEIAARRLRPLVVSSGQRIDGIDAPTLLELEVRLEYSDWCGLLGPRGMRPEDRDEAVALCDRLDDTPRWQEVCAANGWNRVYLSGEDFRQWLVTETGRTRGVLYDLGLLRSSSTRCRGGCVKRH</sequence>
<dbReference type="Proteomes" id="UP001225356">
    <property type="component" value="Unassembled WGS sequence"/>
</dbReference>
<dbReference type="EMBL" id="JAUSQU010000001">
    <property type="protein sequence ID" value="MDP9841658.1"/>
    <property type="molecule type" value="Genomic_DNA"/>
</dbReference>
<gene>
    <name evidence="2" type="ORF">J2853_000869</name>
</gene>
<dbReference type="PROSITE" id="PS51257">
    <property type="entry name" value="PROKAR_LIPOPROTEIN"/>
    <property type="match status" value="1"/>
</dbReference>
<evidence type="ECO:0000313" key="2">
    <source>
        <dbReference type="EMBL" id="MDP9841658.1"/>
    </source>
</evidence>
<reference evidence="2 3" key="1">
    <citation type="submission" date="2023-07" db="EMBL/GenBank/DDBJ databases">
        <title>Sequencing the genomes of 1000 actinobacteria strains.</title>
        <authorList>
            <person name="Klenk H.-P."/>
        </authorList>
    </citation>
    <scope>NUCLEOTIDE SEQUENCE [LARGE SCALE GENOMIC DNA]</scope>
    <source>
        <strain evidence="2 3">DSM 46740</strain>
    </source>
</reference>
<dbReference type="SUPFAM" id="SSF53850">
    <property type="entry name" value="Periplasmic binding protein-like II"/>
    <property type="match status" value="1"/>
</dbReference>
<name>A0ABT9Q4J9_9ACTN</name>
<protein>
    <submittedName>
        <fullName evidence="2">Tricarboxylic transport membrane protein</fullName>
    </submittedName>
</protein>
<comment type="similarity">
    <text evidence="1">Belongs to the UPF0065 (bug) family.</text>
</comment>
<dbReference type="RefSeq" id="WP_307555173.1">
    <property type="nucleotide sequence ID" value="NZ_JAUSQU010000001.1"/>
</dbReference>
<organism evidence="2 3">
    <name type="scientific">Streptosporangium lutulentum</name>
    <dbReference type="NCBI Taxonomy" id="1461250"/>
    <lineage>
        <taxon>Bacteria</taxon>
        <taxon>Bacillati</taxon>
        <taxon>Actinomycetota</taxon>
        <taxon>Actinomycetes</taxon>
        <taxon>Streptosporangiales</taxon>
        <taxon>Streptosporangiaceae</taxon>
        <taxon>Streptosporangium</taxon>
    </lineage>
</organism>
<dbReference type="PANTHER" id="PTHR42928">
    <property type="entry name" value="TRICARBOXYLATE-BINDING PROTEIN"/>
    <property type="match status" value="1"/>
</dbReference>
<comment type="caution">
    <text evidence="2">The sequence shown here is derived from an EMBL/GenBank/DDBJ whole genome shotgun (WGS) entry which is preliminary data.</text>
</comment>
<dbReference type="Pfam" id="PF03401">
    <property type="entry name" value="TctC"/>
    <property type="match status" value="1"/>
</dbReference>
<dbReference type="PANTHER" id="PTHR42928:SF3">
    <property type="entry name" value="UPF0065 PROTEIN YFLP"/>
    <property type="match status" value="1"/>
</dbReference>
<dbReference type="Gene3D" id="3.40.190.10">
    <property type="entry name" value="Periplasmic binding protein-like II"/>
    <property type="match status" value="1"/>
</dbReference>
<evidence type="ECO:0000313" key="3">
    <source>
        <dbReference type="Proteomes" id="UP001225356"/>
    </source>
</evidence>
<accession>A0ABT9Q4J9</accession>
<keyword evidence="3" id="KW-1185">Reference proteome</keyword>
<dbReference type="InterPro" id="IPR042100">
    <property type="entry name" value="Bug_dom1"/>
</dbReference>
<evidence type="ECO:0000256" key="1">
    <source>
        <dbReference type="ARBA" id="ARBA00006987"/>
    </source>
</evidence>